<evidence type="ECO:0000313" key="2">
    <source>
        <dbReference type="EMBL" id="MCS5715151.1"/>
    </source>
</evidence>
<proteinExistence type="predicted"/>
<evidence type="ECO:0000313" key="3">
    <source>
        <dbReference type="Proteomes" id="UP001165580"/>
    </source>
</evidence>
<comment type="caution">
    <text evidence="2">The sequence shown here is derived from an EMBL/GenBank/DDBJ whole genome shotgun (WGS) entry which is preliminary data.</text>
</comment>
<accession>A0ABT2GFZ8</accession>
<gene>
    <name evidence="2" type="ORF">NVV95_11375</name>
</gene>
<dbReference type="RefSeq" id="WP_259486661.1">
    <property type="nucleotide sequence ID" value="NZ_JANTEZ010000004.1"/>
</dbReference>
<feature type="region of interest" description="Disordered" evidence="1">
    <location>
        <begin position="1"/>
        <end position="31"/>
    </location>
</feature>
<evidence type="ECO:0000256" key="1">
    <source>
        <dbReference type="SAM" id="MobiDB-lite"/>
    </source>
</evidence>
<sequence>MVACVVGEHGDDLDRDGADLPGIRGDTDPVTAGISGSAVGISTRSSGSAASIIGSAGDG</sequence>
<protein>
    <submittedName>
        <fullName evidence="2">Uncharacterized protein</fullName>
    </submittedName>
</protein>
<organism evidence="2 3">
    <name type="scientific">Herbiconiux gentiana</name>
    <dbReference type="NCBI Taxonomy" id="2970912"/>
    <lineage>
        <taxon>Bacteria</taxon>
        <taxon>Bacillati</taxon>
        <taxon>Actinomycetota</taxon>
        <taxon>Actinomycetes</taxon>
        <taxon>Micrococcales</taxon>
        <taxon>Microbacteriaceae</taxon>
        <taxon>Herbiconiux</taxon>
    </lineage>
</organism>
<dbReference type="Proteomes" id="UP001165580">
    <property type="component" value="Unassembled WGS sequence"/>
</dbReference>
<name>A0ABT2GFZ8_9MICO</name>
<keyword evidence="3" id="KW-1185">Reference proteome</keyword>
<reference evidence="2" key="1">
    <citation type="submission" date="2022-08" db="EMBL/GenBank/DDBJ databases">
        <authorList>
            <person name="Deng Y."/>
            <person name="Han X.-F."/>
            <person name="Zhang Y.-Q."/>
        </authorList>
    </citation>
    <scope>NUCLEOTIDE SEQUENCE</scope>
    <source>
        <strain evidence="2">CPCC 205716</strain>
    </source>
</reference>
<dbReference type="EMBL" id="JANTEZ010000004">
    <property type="protein sequence ID" value="MCS5715151.1"/>
    <property type="molecule type" value="Genomic_DNA"/>
</dbReference>
<feature type="compositionally biased region" description="Basic and acidic residues" evidence="1">
    <location>
        <begin position="8"/>
        <end position="18"/>
    </location>
</feature>